<proteinExistence type="predicted"/>
<sequence length="349" mass="39196">IDNHCYSSKFTLFRKELGSKNYGQSSCSGCLTFNAVLPSFGNTQQKVCKQCHGNLARWSYDVALHESSRTMQYHDICRNAKQGLIPTKGLSKEDLTNAERLQKLKEDTKRSEHSSIPSEKIIDSRLAALKAPIQPVPSAGEMEDRMVAFLQGRPPPSQPPPPVHQPLDVRTQTEPANDLITHLLEEIAIDTQQPGDVICVVSCFLILCYNSVLSFCVSDTMEDLQHLDSEYETEEEAMTRILKKASGYNMPPEHSVLSCSSSRTPAAALASQASDSDEDELPWCCICNQDTSIRCHTCDGDLYCNRCFRYCTILILLLWPHIYAMIYKKVKLHAICPCVLVMVFSKRPR</sequence>
<dbReference type="InParanoid" id="A0A674EII3"/>
<dbReference type="InterPro" id="IPR013083">
    <property type="entry name" value="Znf_RING/FYVE/PHD"/>
</dbReference>
<gene>
    <name evidence="1" type="primary">ZFYVE19</name>
</gene>
<dbReference type="GO" id="GO:0032154">
    <property type="term" value="C:cleavage furrow"/>
    <property type="evidence" value="ECO:0007669"/>
    <property type="project" value="TreeGrafter"/>
</dbReference>
<accession>A0A674EII3</accession>
<reference evidence="1" key="1">
    <citation type="submission" date="2025-08" db="UniProtKB">
        <authorList>
            <consortium name="Ensembl"/>
        </authorList>
    </citation>
    <scope>IDENTIFICATION</scope>
</reference>
<dbReference type="InterPro" id="IPR011011">
    <property type="entry name" value="Znf_FYVE_PHD"/>
</dbReference>
<dbReference type="CDD" id="cd15749">
    <property type="entry name" value="FYVE_ZFY19"/>
    <property type="match status" value="1"/>
</dbReference>
<reference evidence="1" key="2">
    <citation type="submission" date="2025-09" db="UniProtKB">
        <authorList>
            <consortium name="Ensembl"/>
        </authorList>
    </citation>
    <scope>IDENTIFICATION</scope>
</reference>
<name>A0A674EII3_SALTR</name>
<dbReference type="GO" id="GO:0005813">
    <property type="term" value="C:centrosome"/>
    <property type="evidence" value="ECO:0007669"/>
    <property type="project" value="TreeGrafter"/>
</dbReference>
<keyword evidence="2" id="KW-1185">Reference proteome</keyword>
<protein>
    <submittedName>
        <fullName evidence="1">Zinc finger, FYVE domain containing 19</fullName>
    </submittedName>
</protein>
<dbReference type="OMA" id="ECHDAFE"/>
<dbReference type="AlphaFoldDB" id="A0A674EII3"/>
<dbReference type="Proteomes" id="UP000472277">
    <property type="component" value="Chromosome 25"/>
</dbReference>
<dbReference type="GO" id="GO:0009838">
    <property type="term" value="P:abscission"/>
    <property type="evidence" value="ECO:0007669"/>
    <property type="project" value="TreeGrafter"/>
</dbReference>
<dbReference type="Ensembl" id="ENSSTUT00000115960.1">
    <property type="protein sequence ID" value="ENSSTUP00000108263.1"/>
    <property type="gene ID" value="ENSSTUG00000048125.1"/>
</dbReference>
<dbReference type="PANTHER" id="PTHR46603:SF1">
    <property type="entry name" value="ABSCISSION_NOCUT CHECKPOINT REGULATOR"/>
    <property type="match status" value="1"/>
</dbReference>
<dbReference type="SUPFAM" id="SSF57845">
    <property type="entry name" value="B-box zinc-binding domain"/>
    <property type="match status" value="1"/>
</dbReference>
<dbReference type="SUPFAM" id="SSF57903">
    <property type="entry name" value="FYVE/PHD zinc finger"/>
    <property type="match status" value="1"/>
</dbReference>
<dbReference type="GO" id="GO:0032266">
    <property type="term" value="F:phosphatidylinositol-3-phosphate binding"/>
    <property type="evidence" value="ECO:0007669"/>
    <property type="project" value="TreeGrafter"/>
</dbReference>
<dbReference type="GO" id="GO:0044878">
    <property type="term" value="P:mitotic cytokinesis checkpoint signaling"/>
    <property type="evidence" value="ECO:0007669"/>
    <property type="project" value="TreeGrafter"/>
</dbReference>
<evidence type="ECO:0000313" key="2">
    <source>
        <dbReference type="Proteomes" id="UP000472277"/>
    </source>
</evidence>
<organism evidence="1 2">
    <name type="scientific">Salmo trutta</name>
    <name type="common">Brown trout</name>
    <dbReference type="NCBI Taxonomy" id="8032"/>
    <lineage>
        <taxon>Eukaryota</taxon>
        <taxon>Metazoa</taxon>
        <taxon>Chordata</taxon>
        <taxon>Craniata</taxon>
        <taxon>Vertebrata</taxon>
        <taxon>Euteleostomi</taxon>
        <taxon>Actinopterygii</taxon>
        <taxon>Neopterygii</taxon>
        <taxon>Teleostei</taxon>
        <taxon>Protacanthopterygii</taxon>
        <taxon>Salmoniformes</taxon>
        <taxon>Salmonidae</taxon>
        <taxon>Salmoninae</taxon>
        <taxon>Salmo</taxon>
    </lineage>
</organism>
<evidence type="ECO:0000313" key="1">
    <source>
        <dbReference type="Ensembl" id="ENSSTUP00000108263.1"/>
    </source>
</evidence>
<dbReference type="GO" id="GO:0030496">
    <property type="term" value="C:midbody"/>
    <property type="evidence" value="ECO:0007669"/>
    <property type="project" value="TreeGrafter"/>
</dbReference>
<dbReference type="Pfam" id="PF22586">
    <property type="entry name" value="ANCHR-like_BBOX"/>
    <property type="match status" value="1"/>
</dbReference>
<dbReference type="InterPro" id="IPR044553">
    <property type="entry name" value="Bbox1_ANCHR"/>
</dbReference>
<dbReference type="CDD" id="cd19817">
    <property type="entry name" value="Bbox1_ANCHR-like"/>
    <property type="match status" value="1"/>
</dbReference>
<dbReference type="PANTHER" id="PTHR46603">
    <property type="entry name" value="ABSCISSION/NOCUT CHECKPOINT REGULATOR"/>
    <property type="match status" value="1"/>
</dbReference>
<dbReference type="GeneTree" id="ENSGT00390000016108"/>
<dbReference type="Gene3D" id="3.30.40.10">
    <property type="entry name" value="Zinc/RING finger domain, C3HC4 (zinc finger)"/>
    <property type="match status" value="1"/>
</dbReference>